<name>A0A1F5SH21_9BACT</name>
<dbReference type="EMBL" id="MFGB01000020">
    <property type="protein sequence ID" value="OGF25743.1"/>
    <property type="molecule type" value="Genomic_DNA"/>
</dbReference>
<comment type="caution">
    <text evidence="1">The sequence shown here is derived from an EMBL/GenBank/DDBJ whole genome shotgun (WGS) entry which is preliminary data.</text>
</comment>
<evidence type="ECO:0000313" key="2">
    <source>
        <dbReference type="Proteomes" id="UP000178367"/>
    </source>
</evidence>
<evidence type="ECO:0008006" key="3">
    <source>
        <dbReference type="Google" id="ProtNLM"/>
    </source>
</evidence>
<accession>A0A1F5SH21</accession>
<dbReference type="Proteomes" id="UP000178367">
    <property type="component" value="Unassembled WGS sequence"/>
</dbReference>
<dbReference type="Gene3D" id="3.40.50.150">
    <property type="entry name" value="Vaccinia Virus protein VP39"/>
    <property type="match status" value="1"/>
</dbReference>
<gene>
    <name evidence="1" type="ORF">A2227_00885</name>
</gene>
<protein>
    <recommendedName>
        <fullName evidence="3">PABS domain-containing protein</fullName>
    </recommendedName>
</protein>
<organism evidence="1 2">
    <name type="scientific">Candidatus Falkowbacteria bacterium RIFOXYA2_FULL_47_19</name>
    <dbReference type="NCBI Taxonomy" id="1797994"/>
    <lineage>
        <taxon>Bacteria</taxon>
        <taxon>Candidatus Falkowiibacteriota</taxon>
    </lineage>
</organism>
<proteinExistence type="predicted"/>
<sequence>MAQIEILQHKGHRFMYLDDYLWMWDTPQEKELQQELADGACGDVLVAGYGLGLLPEYLLKNPKVKSVTTVEKYPEVIEKMKAMSGQIFGELIIGDFFNIDEDKKYDCVIGDIWPDIAAKFLNDYLKFKNKSLKVLKENGIILAWGKEFFEYLNSQKL</sequence>
<dbReference type="SUPFAM" id="SSF53335">
    <property type="entry name" value="S-adenosyl-L-methionine-dependent methyltransferases"/>
    <property type="match status" value="1"/>
</dbReference>
<dbReference type="CDD" id="cd02440">
    <property type="entry name" value="AdoMet_MTases"/>
    <property type="match status" value="1"/>
</dbReference>
<evidence type="ECO:0000313" key="1">
    <source>
        <dbReference type="EMBL" id="OGF25743.1"/>
    </source>
</evidence>
<reference evidence="1 2" key="1">
    <citation type="journal article" date="2016" name="Nat. Commun.">
        <title>Thousands of microbial genomes shed light on interconnected biogeochemical processes in an aquifer system.</title>
        <authorList>
            <person name="Anantharaman K."/>
            <person name="Brown C.T."/>
            <person name="Hug L.A."/>
            <person name="Sharon I."/>
            <person name="Castelle C.J."/>
            <person name="Probst A.J."/>
            <person name="Thomas B.C."/>
            <person name="Singh A."/>
            <person name="Wilkins M.J."/>
            <person name="Karaoz U."/>
            <person name="Brodie E.L."/>
            <person name="Williams K.H."/>
            <person name="Hubbard S.S."/>
            <person name="Banfield J.F."/>
        </authorList>
    </citation>
    <scope>NUCLEOTIDE SEQUENCE [LARGE SCALE GENOMIC DNA]</scope>
</reference>
<dbReference type="InterPro" id="IPR029063">
    <property type="entry name" value="SAM-dependent_MTases_sf"/>
</dbReference>
<dbReference type="AlphaFoldDB" id="A0A1F5SH21"/>